<proteinExistence type="predicted"/>
<keyword evidence="2" id="KW-0862">Zinc</keyword>
<dbReference type="InterPro" id="IPR009061">
    <property type="entry name" value="DNA-bd_dom_put_sf"/>
</dbReference>
<gene>
    <name evidence="5" type="ORF">CVIRNUC_010141</name>
</gene>
<dbReference type="Pfam" id="PF00646">
    <property type="entry name" value="F-box"/>
    <property type="match status" value="1"/>
</dbReference>
<feature type="domain" description="F-box" evidence="4">
    <location>
        <begin position="80"/>
        <end position="127"/>
    </location>
</feature>
<dbReference type="Pfam" id="PF05181">
    <property type="entry name" value="XPA_C"/>
    <property type="match status" value="1"/>
</dbReference>
<evidence type="ECO:0000313" key="5">
    <source>
        <dbReference type="EMBL" id="CAK0786927.1"/>
    </source>
</evidence>
<dbReference type="SUPFAM" id="SSF81383">
    <property type="entry name" value="F-box domain"/>
    <property type="match status" value="1"/>
</dbReference>
<organism evidence="5 6">
    <name type="scientific">Coccomyxa viridis</name>
    <dbReference type="NCBI Taxonomy" id="1274662"/>
    <lineage>
        <taxon>Eukaryota</taxon>
        <taxon>Viridiplantae</taxon>
        <taxon>Chlorophyta</taxon>
        <taxon>core chlorophytes</taxon>
        <taxon>Trebouxiophyceae</taxon>
        <taxon>Trebouxiophyceae incertae sedis</taxon>
        <taxon>Coccomyxaceae</taxon>
        <taxon>Coccomyxa</taxon>
    </lineage>
</organism>
<dbReference type="Gene3D" id="1.20.1280.50">
    <property type="match status" value="1"/>
</dbReference>
<keyword evidence="6" id="KW-1185">Reference proteome</keyword>
<evidence type="ECO:0000313" key="6">
    <source>
        <dbReference type="Proteomes" id="UP001314263"/>
    </source>
</evidence>
<evidence type="ECO:0000256" key="3">
    <source>
        <dbReference type="ARBA" id="ARBA00023242"/>
    </source>
</evidence>
<comment type="caution">
    <text evidence="5">The sequence shown here is derived from an EMBL/GenBank/DDBJ whole genome shotgun (WGS) entry which is preliminary data.</text>
</comment>
<dbReference type="SMART" id="SM00256">
    <property type="entry name" value="FBOX"/>
    <property type="match status" value="1"/>
</dbReference>
<keyword evidence="3" id="KW-0539">Nucleus</keyword>
<evidence type="ECO:0000259" key="4">
    <source>
        <dbReference type="PROSITE" id="PS50181"/>
    </source>
</evidence>
<accession>A0AAV1IL48</accession>
<dbReference type="PROSITE" id="PS50181">
    <property type="entry name" value="FBOX"/>
    <property type="match status" value="1"/>
</dbReference>
<dbReference type="InterPro" id="IPR022656">
    <property type="entry name" value="XPA_C"/>
</dbReference>
<dbReference type="InterPro" id="IPR036047">
    <property type="entry name" value="F-box-like_dom_sf"/>
</dbReference>
<dbReference type="EMBL" id="CAUYUE010000016">
    <property type="protein sequence ID" value="CAK0786927.1"/>
    <property type="molecule type" value="Genomic_DNA"/>
</dbReference>
<protein>
    <recommendedName>
        <fullName evidence="4">F-box domain-containing protein</fullName>
    </recommendedName>
</protein>
<evidence type="ECO:0000256" key="2">
    <source>
        <dbReference type="ARBA" id="ARBA00022833"/>
    </source>
</evidence>
<dbReference type="CDD" id="cd21075">
    <property type="entry name" value="DBD_XPA-like"/>
    <property type="match status" value="1"/>
</dbReference>
<dbReference type="InterPro" id="IPR037129">
    <property type="entry name" value="XPA_sf"/>
</dbReference>
<dbReference type="AlphaFoldDB" id="A0AAV1IL48"/>
<reference evidence="5 6" key="1">
    <citation type="submission" date="2023-10" db="EMBL/GenBank/DDBJ databases">
        <authorList>
            <person name="Maclean D."/>
            <person name="Macfadyen A."/>
        </authorList>
    </citation>
    <scope>NUCLEOTIDE SEQUENCE [LARGE SCALE GENOMIC DNA]</scope>
</reference>
<dbReference type="Proteomes" id="UP001314263">
    <property type="component" value="Unassembled WGS sequence"/>
</dbReference>
<sequence>MTGQGAFKSRLRKDFEVCRSIVIEKRDEISLRGVREMLAERLKAPQSDVDNEKELVARLVDEALEDRAESLRTESSLAQAIAKTCLPPEVWIMIFEKLDLSSAIAAMQVCKSFQHTITSSSVYWDKLTGQLMTARFLAPSGYFTNATFASFHRLVHDLMLCRDCGAFADWPAGQKICKQCCQGYEAVREGQRFMTKDTAKFVYKLRDQDLLALKHLRAQNPIYPQFQPMQLYEKIAVRRVAIERWGSIEGMLKHIRPMKKLPQEDASSLGSWSAC</sequence>
<dbReference type="GO" id="GO:0005634">
    <property type="term" value="C:nucleus"/>
    <property type="evidence" value="ECO:0007669"/>
    <property type="project" value="UniProtKB-SubCell"/>
</dbReference>
<dbReference type="InterPro" id="IPR001810">
    <property type="entry name" value="F-box_dom"/>
</dbReference>
<dbReference type="Gene3D" id="3.90.530.10">
    <property type="entry name" value="XPA C-terminal domain"/>
    <property type="match status" value="1"/>
</dbReference>
<evidence type="ECO:0000256" key="1">
    <source>
        <dbReference type="ARBA" id="ARBA00004123"/>
    </source>
</evidence>
<name>A0AAV1IL48_9CHLO</name>
<dbReference type="SUPFAM" id="SSF46955">
    <property type="entry name" value="Putative DNA-binding domain"/>
    <property type="match status" value="1"/>
</dbReference>
<comment type="subcellular location">
    <subcellularLocation>
        <location evidence="1">Nucleus</location>
    </subcellularLocation>
</comment>